<evidence type="ECO:0000256" key="1">
    <source>
        <dbReference type="SAM" id="Phobius"/>
    </source>
</evidence>
<keyword evidence="1" id="KW-1133">Transmembrane helix</keyword>
<keyword evidence="1" id="KW-0472">Membrane</keyword>
<gene>
    <name evidence="2" type="ORF">GGR17_001695</name>
</gene>
<accession>A0A840CGE8</accession>
<name>A0A840CGE8_9RHOB</name>
<reference evidence="2" key="1">
    <citation type="submission" date="2020-08" db="EMBL/GenBank/DDBJ databases">
        <title>Genomic Encyclopedia of Type Strains, Phase IV (KMG-IV): sequencing the most valuable type-strain genomes for metagenomic binning, comparative biology and taxonomic classification.</title>
        <authorList>
            <person name="Goeker M."/>
        </authorList>
    </citation>
    <scope>NUCLEOTIDE SEQUENCE [LARGE SCALE GENOMIC DNA]</scope>
    <source>
        <strain evidence="2">DSM 105040</strain>
    </source>
</reference>
<organism evidence="2 3">
    <name type="scientific">Actibacterium naphthalenivorans</name>
    <dbReference type="NCBI Taxonomy" id="1614693"/>
    <lineage>
        <taxon>Bacteria</taxon>
        <taxon>Pseudomonadati</taxon>
        <taxon>Pseudomonadota</taxon>
        <taxon>Alphaproteobacteria</taxon>
        <taxon>Rhodobacterales</taxon>
        <taxon>Roseobacteraceae</taxon>
        <taxon>Actibacterium</taxon>
    </lineage>
</organism>
<comment type="caution">
    <text evidence="2">The sequence shown here is derived from an EMBL/GenBank/DDBJ whole genome shotgun (WGS) entry which is preliminary data.</text>
</comment>
<proteinExistence type="predicted"/>
<evidence type="ECO:0000313" key="2">
    <source>
        <dbReference type="EMBL" id="MBB4021886.1"/>
    </source>
</evidence>
<keyword evidence="1" id="KW-0812">Transmembrane</keyword>
<keyword evidence="3" id="KW-1185">Reference proteome</keyword>
<dbReference type="EMBL" id="JACIEQ010000002">
    <property type="protein sequence ID" value="MBB4021886.1"/>
    <property type="molecule type" value="Genomic_DNA"/>
</dbReference>
<sequence length="51" mass="5274">MAENTNSTPALAFILGAVVVLLGGVVWYVYSGGEIPGENEPEIQIDLPDGG</sequence>
<evidence type="ECO:0000313" key="3">
    <source>
        <dbReference type="Proteomes" id="UP000585681"/>
    </source>
</evidence>
<feature type="transmembrane region" description="Helical" evidence="1">
    <location>
        <begin position="12"/>
        <end position="30"/>
    </location>
</feature>
<dbReference type="Proteomes" id="UP000585681">
    <property type="component" value="Unassembled WGS sequence"/>
</dbReference>
<protein>
    <submittedName>
        <fullName evidence="2">ABC-type transporter Mla subunit MlaD</fullName>
    </submittedName>
</protein>
<dbReference type="AlphaFoldDB" id="A0A840CGE8"/>
<dbReference type="RefSeq" id="WP_157445544.1">
    <property type="nucleotide sequence ID" value="NZ_JACIEQ010000002.1"/>
</dbReference>